<dbReference type="PANTHER" id="PTHR35549:SF3">
    <property type="entry name" value="E3 UBIQUITIN-PROTEIN LIGASE LIN"/>
    <property type="match status" value="1"/>
</dbReference>
<keyword evidence="1" id="KW-0812">Transmembrane</keyword>
<dbReference type="EMBL" id="LR862135">
    <property type="protein sequence ID" value="CAD1840506.1"/>
    <property type="molecule type" value="Genomic_DNA"/>
</dbReference>
<protein>
    <recommendedName>
        <fullName evidence="2">Putative E3 ubiquitin-protein ligase LIN N-terminal domain-containing protein</fullName>
    </recommendedName>
</protein>
<feature type="domain" description="Putative E3 ubiquitin-protein ligase LIN N-terminal" evidence="2">
    <location>
        <begin position="47"/>
        <end position="158"/>
    </location>
</feature>
<evidence type="ECO:0000259" key="2">
    <source>
        <dbReference type="Pfam" id="PF23568"/>
    </source>
</evidence>
<dbReference type="Pfam" id="PF23568">
    <property type="entry name" value="ARM_LIN"/>
    <property type="match status" value="1"/>
</dbReference>
<dbReference type="InterPro" id="IPR056512">
    <property type="entry name" value="LIN_N"/>
</dbReference>
<proteinExistence type="predicted"/>
<evidence type="ECO:0000256" key="1">
    <source>
        <dbReference type="SAM" id="Phobius"/>
    </source>
</evidence>
<organism evidence="3">
    <name type="scientific">Ananas comosus var. bracteatus</name>
    <name type="common">red pineapple</name>
    <dbReference type="NCBI Taxonomy" id="296719"/>
    <lineage>
        <taxon>Eukaryota</taxon>
        <taxon>Viridiplantae</taxon>
        <taxon>Streptophyta</taxon>
        <taxon>Embryophyta</taxon>
        <taxon>Tracheophyta</taxon>
        <taxon>Spermatophyta</taxon>
        <taxon>Magnoliopsida</taxon>
        <taxon>Liliopsida</taxon>
        <taxon>Poales</taxon>
        <taxon>Bromeliaceae</taxon>
        <taxon>Bromelioideae</taxon>
        <taxon>Ananas</taxon>
    </lineage>
</organism>
<reference evidence="3" key="1">
    <citation type="submission" date="2020-07" db="EMBL/GenBank/DDBJ databases">
        <authorList>
            <person name="Lin J."/>
        </authorList>
    </citation>
    <scope>NUCLEOTIDE SEQUENCE</scope>
</reference>
<sequence length="165" mass="18123">MTWDQTKFKSIEMKDGGFVTFGDNTRGKIIGIGTIVGLAATAAAIVASGDAKIRSLHNSVRLLNVIVSLAAASRACVVLTCSVPNAHHAASADLYLFIIYKIECNDGVSAQHLLKVFIEAPYIARKSLLPDLWDHFFLPNLLHLKIWYTKEVEIIRGWGLEDGDQ</sequence>
<name>A0A6V7QCC7_ANACO</name>
<keyword evidence="1" id="KW-0472">Membrane</keyword>
<dbReference type="PANTHER" id="PTHR35549">
    <property type="entry name" value="OS04G0584500 PROTEIN"/>
    <property type="match status" value="1"/>
</dbReference>
<dbReference type="AlphaFoldDB" id="A0A6V7QCC7"/>
<gene>
    <name evidence="3" type="ORF">CB5_LOCUS23717</name>
</gene>
<evidence type="ECO:0000313" key="3">
    <source>
        <dbReference type="EMBL" id="CAD1840506.1"/>
    </source>
</evidence>
<feature type="transmembrane region" description="Helical" evidence="1">
    <location>
        <begin position="29"/>
        <end position="48"/>
    </location>
</feature>
<accession>A0A6V7QCC7</accession>
<keyword evidence="1" id="KW-1133">Transmembrane helix</keyword>